<organism evidence="1 2">
    <name type="scientific">Psilocybe cyanescens</name>
    <dbReference type="NCBI Taxonomy" id="93625"/>
    <lineage>
        <taxon>Eukaryota</taxon>
        <taxon>Fungi</taxon>
        <taxon>Dikarya</taxon>
        <taxon>Basidiomycota</taxon>
        <taxon>Agaricomycotina</taxon>
        <taxon>Agaricomycetes</taxon>
        <taxon>Agaricomycetidae</taxon>
        <taxon>Agaricales</taxon>
        <taxon>Agaricineae</taxon>
        <taxon>Strophariaceae</taxon>
        <taxon>Psilocybe</taxon>
    </lineage>
</organism>
<dbReference type="EMBL" id="NHYD01001075">
    <property type="protein sequence ID" value="PPQ92228.1"/>
    <property type="molecule type" value="Genomic_DNA"/>
</dbReference>
<reference evidence="1 2" key="1">
    <citation type="journal article" date="2018" name="Evol. Lett.">
        <title>Horizontal gene cluster transfer increased hallucinogenic mushroom diversity.</title>
        <authorList>
            <person name="Reynolds H.T."/>
            <person name="Vijayakumar V."/>
            <person name="Gluck-Thaler E."/>
            <person name="Korotkin H.B."/>
            <person name="Matheny P.B."/>
            <person name="Slot J.C."/>
        </authorList>
    </citation>
    <scope>NUCLEOTIDE SEQUENCE [LARGE SCALE GENOMIC DNA]</scope>
    <source>
        <strain evidence="1 2">2631</strain>
    </source>
</reference>
<accession>A0A409XNA2</accession>
<evidence type="ECO:0000313" key="1">
    <source>
        <dbReference type="EMBL" id="PPQ92228.1"/>
    </source>
</evidence>
<dbReference type="Proteomes" id="UP000283269">
    <property type="component" value="Unassembled WGS sequence"/>
</dbReference>
<gene>
    <name evidence="1" type="ORF">CVT25_009002</name>
</gene>
<comment type="caution">
    <text evidence="1">The sequence shown here is derived from an EMBL/GenBank/DDBJ whole genome shotgun (WGS) entry which is preliminary data.</text>
</comment>
<evidence type="ECO:0000313" key="2">
    <source>
        <dbReference type="Proteomes" id="UP000283269"/>
    </source>
</evidence>
<dbReference type="InParanoid" id="A0A409XNA2"/>
<name>A0A409XNA2_PSICY</name>
<dbReference type="AlphaFoldDB" id="A0A409XNA2"/>
<sequence>MRTIDNRVDPNQTSDMKEPQSLVDDATIMKKFEQRQPDVIEKGNARPAHVDHLHHVQNMAESIEASTASQTDNESNHTAAIADKIQDSLD</sequence>
<protein>
    <submittedName>
        <fullName evidence="1">Uncharacterized protein</fullName>
    </submittedName>
</protein>
<keyword evidence="2" id="KW-1185">Reference proteome</keyword>
<proteinExistence type="predicted"/>